<accession>A0A161GMX1</accession>
<dbReference type="InterPro" id="IPR029058">
    <property type="entry name" value="AB_hydrolase_fold"/>
</dbReference>
<reference evidence="2 3" key="1">
    <citation type="submission" date="2015-09" db="EMBL/GenBank/DDBJ databases">
        <title>Complete genome sequence of Defluviimonas alba cai42t isolated from an oilfield in Xinjiang.</title>
        <authorList>
            <person name="Geng S."/>
            <person name="Pan X."/>
            <person name="Wu X."/>
        </authorList>
    </citation>
    <scope>NUCLEOTIDE SEQUENCE [LARGE SCALE GENOMIC DNA]</scope>
    <source>
        <strain evidence="3">cai42</strain>
    </source>
</reference>
<organism evidence="2 3">
    <name type="scientific">Frigidibacter mobilis</name>
    <dbReference type="NCBI Taxonomy" id="1335048"/>
    <lineage>
        <taxon>Bacteria</taxon>
        <taxon>Pseudomonadati</taxon>
        <taxon>Pseudomonadota</taxon>
        <taxon>Alphaproteobacteria</taxon>
        <taxon>Rhodobacterales</taxon>
        <taxon>Paracoccaceae</taxon>
        <taxon>Frigidibacter</taxon>
    </lineage>
</organism>
<evidence type="ECO:0000256" key="1">
    <source>
        <dbReference type="SAM" id="SignalP"/>
    </source>
</evidence>
<dbReference type="Pfam" id="PF05990">
    <property type="entry name" value="DUF900"/>
    <property type="match status" value="1"/>
</dbReference>
<protein>
    <recommendedName>
        <fullName evidence="4">Esterase/lipase superfamily enzyme</fullName>
    </recommendedName>
</protein>
<gene>
    <name evidence="2" type="ORF">AKL17_4511</name>
</gene>
<dbReference type="AlphaFoldDB" id="A0A161GMX1"/>
<keyword evidence="1" id="KW-0732">Signal</keyword>
<dbReference type="PATRIC" id="fig|1335048.3.peg.4684"/>
<evidence type="ECO:0000313" key="2">
    <source>
        <dbReference type="EMBL" id="AMY71723.1"/>
    </source>
</evidence>
<dbReference type="STRING" id="1335048.AKL17_4511"/>
<proteinExistence type="predicted"/>
<name>A0A161GMX1_9RHOB</name>
<feature type="chain" id="PRO_5007822512" description="Esterase/lipase superfamily enzyme" evidence="1">
    <location>
        <begin position="23"/>
        <end position="373"/>
    </location>
</feature>
<keyword evidence="3" id="KW-1185">Reference proteome</keyword>
<dbReference type="Proteomes" id="UP000076128">
    <property type="component" value="Chromosome"/>
</dbReference>
<dbReference type="EMBL" id="CP012661">
    <property type="protein sequence ID" value="AMY71723.1"/>
    <property type="molecule type" value="Genomic_DNA"/>
</dbReference>
<dbReference type="RefSeq" id="WP_066817320.1">
    <property type="nucleotide sequence ID" value="NZ_CP012661.1"/>
</dbReference>
<evidence type="ECO:0000313" key="3">
    <source>
        <dbReference type="Proteomes" id="UP000076128"/>
    </source>
</evidence>
<dbReference type="SUPFAM" id="SSF53474">
    <property type="entry name" value="alpha/beta-Hydrolases"/>
    <property type="match status" value="1"/>
</dbReference>
<dbReference type="OrthoDB" id="9797755at2"/>
<dbReference type="PIRSF" id="PIRSF033909">
    <property type="entry name" value="UCP033909"/>
    <property type="match status" value="1"/>
</dbReference>
<dbReference type="Gene3D" id="3.40.50.1820">
    <property type="entry name" value="alpha/beta hydrolase"/>
    <property type="match status" value="1"/>
</dbReference>
<dbReference type="PANTHER" id="PTHR36513">
    <property type="entry name" value="ABC TRANSMEMBRANE TYPE-1 DOMAIN-CONTAINING PROTEIN"/>
    <property type="match status" value="1"/>
</dbReference>
<dbReference type="InterPro" id="IPR014586">
    <property type="entry name" value="UCP033909"/>
</dbReference>
<dbReference type="PROSITE" id="PS51257">
    <property type="entry name" value="PROKAR_LIPOPROTEIN"/>
    <property type="match status" value="1"/>
</dbReference>
<feature type="signal peptide" evidence="1">
    <location>
        <begin position="1"/>
        <end position="22"/>
    </location>
</feature>
<dbReference type="KEGG" id="daa:AKL17_4511"/>
<dbReference type="InterPro" id="IPR010297">
    <property type="entry name" value="DUF900_hydrolase"/>
</dbReference>
<sequence>MSAFRPALLLLILLAACTPRGAIIIDPAAAEVGTVRPVFVASSRGRDEETGTEYARFRNPETRFARFDVSIPPTHEPGQIVYTRPNHAANPQTDFLTTREIVYDEAGAFRADLAHELQQAPRGSREAVIFIHGFNTTFAEGLYRIAQLSHDLKMPGVAVHYAWPSRGAPLAYAYDRDSALFARDGLERLLNEVTAAGAERVVLVGHSMGAALTMETLRQMAIAGKPARNIAGVVLISPDIDVDLFRAQATRIGELPQPFVIFTSKKDRALALSARVSGETARLGNVTDVALLSGLKVTMVDVTSYSTGVGHFTAGTSPALIGILSQLGEVDEALASGQIGETGLLPGVVLTVQGATQIVMSPVTALAGGLGGQ</sequence>
<evidence type="ECO:0008006" key="4">
    <source>
        <dbReference type="Google" id="ProtNLM"/>
    </source>
</evidence>
<dbReference type="PANTHER" id="PTHR36513:SF1">
    <property type="entry name" value="TRANSMEMBRANE PROTEIN"/>
    <property type="match status" value="1"/>
</dbReference>